<evidence type="ECO:0000313" key="3">
    <source>
        <dbReference type="Proteomes" id="UP000593765"/>
    </source>
</evidence>
<evidence type="ECO:0000259" key="1">
    <source>
        <dbReference type="Pfam" id="PF12728"/>
    </source>
</evidence>
<protein>
    <submittedName>
        <fullName evidence="2">Helix-turn-helix domain-containing protein</fullName>
    </submittedName>
</protein>
<proteinExistence type="predicted"/>
<keyword evidence="3" id="KW-1185">Reference proteome</keyword>
<evidence type="ECO:0000313" key="2">
    <source>
        <dbReference type="EMBL" id="QOV90661.1"/>
    </source>
</evidence>
<dbReference type="RefSeq" id="WP_206293759.1">
    <property type="nucleotide sequence ID" value="NZ_CP063458.1"/>
</dbReference>
<dbReference type="NCBIfam" id="TIGR01764">
    <property type="entry name" value="excise"/>
    <property type="match status" value="1"/>
</dbReference>
<organism evidence="2 3">
    <name type="scientific">Humisphaera borealis</name>
    <dbReference type="NCBI Taxonomy" id="2807512"/>
    <lineage>
        <taxon>Bacteria</taxon>
        <taxon>Pseudomonadati</taxon>
        <taxon>Planctomycetota</taxon>
        <taxon>Phycisphaerae</taxon>
        <taxon>Tepidisphaerales</taxon>
        <taxon>Tepidisphaeraceae</taxon>
        <taxon>Humisphaera</taxon>
    </lineage>
</organism>
<dbReference type="InterPro" id="IPR041657">
    <property type="entry name" value="HTH_17"/>
</dbReference>
<dbReference type="SUPFAM" id="SSF46955">
    <property type="entry name" value="Putative DNA-binding domain"/>
    <property type="match status" value="1"/>
</dbReference>
<reference evidence="2 3" key="1">
    <citation type="submission" date="2020-10" db="EMBL/GenBank/DDBJ databases">
        <title>Wide distribution of Phycisphaera-like planctomycetes from WD2101 soil group in peatlands and genome analysis of the first cultivated representative.</title>
        <authorList>
            <person name="Dedysh S.N."/>
            <person name="Beletsky A.V."/>
            <person name="Ivanova A."/>
            <person name="Kulichevskaya I.S."/>
            <person name="Suzina N.E."/>
            <person name="Philippov D.A."/>
            <person name="Rakitin A.L."/>
            <person name="Mardanov A.V."/>
            <person name="Ravin N.V."/>
        </authorList>
    </citation>
    <scope>NUCLEOTIDE SEQUENCE [LARGE SCALE GENOMIC DNA]</scope>
    <source>
        <strain evidence="2 3">M1803</strain>
    </source>
</reference>
<gene>
    <name evidence="2" type="ORF">IPV69_04680</name>
</gene>
<dbReference type="InterPro" id="IPR010093">
    <property type="entry name" value="SinI_DNA-bd"/>
</dbReference>
<dbReference type="AlphaFoldDB" id="A0A7M2X0M5"/>
<dbReference type="Proteomes" id="UP000593765">
    <property type="component" value="Chromosome"/>
</dbReference>
<dbReference type="EMBL" id="CP063458">
    <property type="protein sequence ID" value="QOV90661.1"/>
    <property type="molecule type" value="Genomic_DNA"/>
</dbReference>
<accession>A0A7M2X0M5</accession>
<dbReference type="KEGG" id="hbs:IPV69_04680"/>
<dbReference type="InterPro" id="IPR009061">
    <property type="entry name" value="DNA-bd_dom_put_sf"/>
</dbReference>
<name>A0A7M2X0M5_9BACT</name>
<dbReference type="GO" id="GO:0003677">
    <property type="term" value="F:DNA binding"/>
    <property type="evidence" value="ECO:0007669"/>
    <property type="project" value="InterPro"/>
</dbReference>
<dbReference type="Pfam" id="PF12728">
    <property type="entry name" value="HTH_17"/>
    <property type="match status" value="1"/>
</dbReference>
<sequence length="72" mass="8015">MSNQNHTIRPIEKLLSSREAAAFLGVSARTLWTLADQRQLPAVRIGRLVRFDPADLRDFIDRAKGVKTPSAA</sequence>
<feature type="domain" description="Helix-turn-helix" evidence="1">
    <location>
        <begin position="14"/>
        <end position="62"/>
    </location>
</feature>